<organism evidence="3 4">
    <name type="scientific">Dyella koreensis</name>
    <dbReference type="NCBI Taxonomy" id="311235"/>
    <lineage>
        <taxon>Bacteria</taxon>
        <taxon>Pseudomonadati</taxon>
        <taxon>Pseudomonadota</taxon>
        <taxon>Gammaproteobacteria</taxon>
        <taxon>Lysobacterales</taxon>
        <taxon>Rhodanobacteraceae</taxon>
        <taxon>Dyella</taxon>
    </lineage>
</organism>
<evidence type="ECO:0000256" key="1">
    <source>
        <dbReference type="SAM" id="MobiDB-lite"/>
    </source>
</evidence>
<proteinExistence type="predicted"/>
<dbReference type="Proteomes" id="UP001620408">
    <property type="component" value="Unassembled WGS sequence"/>
</dbReference>
<dbReference type="RefSeq" id="WP_379986675.1">
    <property type="nucleotide sequence ID" value="NZ_JADIKD010000010.1"/>
</dbReference>
<keyword evidence="2" id="KW-0732">Signal</keyword>
<name>A0ABW8K4D2_9GAMM</name>
<sequence>MNVIRHLSLGLRAAPAFALSIAIGMAAASPAHADALAQATEQYAQMCATQGTNIPAPHGEADLKGNPKLGDYCKCFGEKFAKRALASRNDKAAPSLQQTVSEEQAMRNDCRKQVGLPLLKF</sequence>
<feature type="chain" id="PRO_5045420613" evidence="2">
    <location>
        <begin position="34"/>
        <end position="121"/>
    </location>
</feature>
<reference evidence="3 4" key="1">
    <citation type="submission" date="2020-10" db="EMBL/GenBank/DDBJ databases">
        <title>Phylogeny of dyella-like bacteria.</title>
        <authorList>
            <person name="Fu J."/>
        </authorList>
    </citation>
    <scope>NUCLEOTIDE SEQUENCE [LARGE SCALE GENOMIC DNA]</scope>
    <source>
        <strain evidence="3 4">BB4</strain>
    </source>
</reference>
<gene>
    <name evidence="3" type="ORF">ISS97_10850</name>
</gene>
<keyword evidence="4" id="KW-1185">Reference proteome</keyword>
<evidence type="ECO:0000313" key="4">
    <source>
        <dbReference type="Proteomes" id="UP001620408"/>
    </source>
</evidence>
<accession>A0ABW8K4D2</accession>
<feature type="signal peptide" evidence="2">
    <location>
        <begin position="1"/>
        <end position="33"/>
    </location>
</feature>
<evidence type="ECO:0000313" key="3">
    <source>
        <dbReference type="EMBL" id="MFK2917759.1"/>
    </source>
</evidence>
<evidence type="ECO:0000256" key="2">
    <source>
        <dbReference type="SAM" id="SignalP"/>
    </source>
</evidence>
<protein>
    <submittedName>
        <fullName evidence="3">Uncharacterized protein</fullName>
    </submittedName>
</protein>
<dbReference type="EMBL" id="JADIKD010000010">
    <property type="protein sequence ID" value="MFK2917759.1"/>
    <property type="molecule type" value="Genomic_DNA"/>
</dbReference>
<comment type="caution">
    <text evidence="3">The sequence shown here is derived from an EMBL/GenBank/DDBJ whole genome shotgun (WGS) entry which is preliminary data.</text>
</comment>
<feature type="region of interest" description="Disordered" evidence="1">
    <location>
        <begin position="87"/>
        <end position="106"/>
    </location>
</feature>